<dbReference type="SUPFAM" id="SSF52768">
    <property type="entry name" value="Arginase/deacetylase"/>
    <property type="match status" value="1"/>
</dbReference>
<evidence type="ECO:0000313" key="3">
    <source>
        <dbReference type="EMBL" id="QGR17955.1"/>
    </source>
</evidence>
<dbReference type="OrthoDB" id="147549at2157"/>
<feature type="domain" description="Histone deacetylase" evidence="1">
    <location>
        <begin position="21"/>
        <end position="279"/>
    </location>
</feature>
<name>A0A650CJU6_SULOH</name>
<accession>A0A650CJU6</accession>
<reference evidence="2 5" key="2">
    <citation type="submission" date="2020-08" db="EMBL/GenBank/DDBJ databases">
        <title>Genomic Encyclopedia of Type Strains, Phase IV (KMG-IV): sequencing the most valuable type-strain genomes for metagenomic binning, comparative biology and taxonomic classification.</title>
        <authorList>
            <person name="Goeker M."/>
        </authorList>
    </citation>
    <scope>NUCLEOTIDE SEQUENCE [LARGE SCALE GENOMIC DNA]</scope>
    <source>
        <strain evidence="2 5">DSM 12421</strain>
    </source>
</reference>
<dbReference type="InterPro" id="IPR037138">
    <property type="entry name" value="His_deacetylse_dom_sf"/>
</dbReference>
<proteinExistence type="predicted"/>
<dbReference type="PANTHER" id="PTHR10625:SF10">
    <property type="entry name" value="HISTONE DEACETYLASE HDAC1"/>
    <property type="match status" value="1"/>
</dbReference>
<dbReference type="EMBL" id="CP045484">
    <property type="protein sequence ID" value="QGR17955.1"/>
    <property type="molecule type" value="Genomic_DNA"/>
</dbReference>
<dbReference type="GO" id="GO:0004407">
    <property type="term" value="F:histone deacetylase activity"/>
    <property type="evidence" value="ECO:0007669"/>
    <property type="project" value="TreeGrafter"/>
</dbReference>
<dbReference type="AlphaFoldDB" id="A0A650CJU6"/>
<protein>
    <submittedName>
        <fullName evidence="2">Acetoin utilization deacetylase AcuC-like enzyme</fullName>
    </submittedName>
    <submittedName>
        <fullName evidence="3">Histone deacetylase family protein</fullName>
    </submittedName>
</protein>
<dbReference type="RefSeq" id="WP_156015417.1">
    <property type="nucleotide sequence ID" value="NZ_AP031374.1"/>
</dbReference>
<dbReference type="KEGG" id="soh:D1869_12765"/>
<reference evidence="3 4" key="1">
    <citation type="submission" date="2019-10" db="EMBL/GenBank/DDBJ databases">
        <title>Genome Sequences from Six Type Strain Members of the Archaeal Family Sulfolobaceae: Acidianus ambivalens, Acidianus infernus, Metallosphaera prunae, Stygiolobus azoricus, Sulfolobus metallicus, and Sulfurisphaera ohwakuensis.</title>
        <authorList>
            <person name="Counts J.A."/>
            <person name="Kelly R.M."/>
        </authorList>
    </citation>
    <scope>NUCLEOTIDE SEQUENCE [LARGE SCALE GENOMIC DNA]</scope>
    <source>
        <strain evidence="3 4">TA-1</strain>
    </source>
</reference>
<dbReference type="EMBL" id="JACHFY010000008">
    <property type="protein sequence ID" value="MBB5253889.1"/>
    <property type="molecule type" value="Genomic_DNA"/>
</dbReference>
<dbReference type="InterPro" id="IPR023696">
    <property type="entry name" value="Ureohydrolase_dom_sf"/>
</dbReference>
<sequence>MSLIPLIYSDVYLLHRPKYTHSENPDRIKRALEELKDYPKISPQKVSEEEVKLIHDEDYINLVKSSSKKESMIDADTYTSKETFDVALYALGGALKAFETNGFALLRPPGHHAGRFGKAFGAPTLGFCIFNNIAFPIRKYALTKVLIIDFDVHYGNGTQDIFWNDPEVVHIDIHQDPRTIYPGTGFPDMIGGKDAEGTKINLLIPPLGGDDLYEELIPIIQSVIDDFKPKIIAYSAGFDAFEGDGLASVRATEWTYYNMGLLSNRFERKYAVLEGGYGVGLIRGLKAFIYGLQGEKKVYPKNTSSDAVKSRFRNYLSEEKRILREFWKI</sequence>
<dbReference type="Pfam" id="PF00850">
    <property type="entry name" value="Hist_deacetyl"/>
    <property type="match status" value="1"/>
</dbReference>
<dbReference type="Gene3D" id="3.40.800.20">
    <property type="entry name" value="Histone deacetylase domain"/>
    <property type="match status" value="1"/>
</dbReference>
<dbReference type="Proteomes" id="UP000582213">
    <property type="component" value="Unassembled WGS sequence"/>
</dbReference>
<evidence type="ECO:0000313" key="5">
    <source>
        <dbReference type="Proteomes" id="UP000582213"/>
    </source>
</evidence>
<evidence type="ECO:0000313" key="2">
    <source>
        <dbReference type="EMBL" id="MBB5253889.1"/>
    </source>
</evidence>
<keyword evidence="4" id="KW-1185">Reference proteome</keyword>
<dbReference type="GeneID" id="95644368"/>
<gene>
    <name evidence="3" type="ORF">D1869_12765</name>
    <name evidence="2" type="ORF">HNQ62_001660</name>
</gene>
<evidence type="ECO:0000259" key="1">
    <source>
        <dbReference type="Pfam" id="PF00850"/>
    </source>
</evidence>
<evidence type="ECO:0000313" key="4">
    <source>
        <dbReference type="Proteomes" id="UP000427373"/>
    </source>
</evidence>
<dbReference type="GO" id="GO:0040029">
    <property type="term" value="P:epigenetic regulation of gene expression"/>
    <property type="evidence" value="ECO:0007669"/>
    <property type="project" value="TreeGrafter"/>
</dbReference>
<dbReference type="CDD" id="cd10001">
    <property type="entry name" value="HDAC_classII_APAH"/>
    <property type="match status" value="1"/>
</dbReference>
<dbReference type="Proteomes" id="UP000427373">
    <property type="component" value="Chromosome"/>
</dbReference>
<dbReference type="PANTHER" id="PTHR10625">
    <property type="entry name" value="HISTONE DEACETYLASE HDAC1-RELATED"/>
    <property type="match status" value="1"/>
</dbReference>
<dbReference type="InterPro" id="IPR023801">
    <property type="entry name" value="His_deacetylse_dom"/>
</dbReference>
<organism evidence="3 4">
    <name type="scientific">Sulfurisphaera ohwakuensis</name>
    <dbReference type="NCBI Taxonomy" id="69656"/>
    <lineage>
        <taxon>Archaea</taxon>
        <taxon>Thermoproteota</taxon>
        <taxon>Thermoprotei</taxon>
        <taxon>Sulfolobales</taxon>
        <taxon>Sulfolobaceae</taxon>
        <taxon>Sulfurisphaera</taxon>
    </lineage>
</organism>